<feature type="compositionally biased region" description="Basic and acidic residues" evidence="1">
    <location>
        <begin position="248"/>
        <end position="290"/>
    </location>
</feature>
<evidence type="ECO:0000256" key="1">
    <source>
        <dbReference type="SAM" id="MobiDB-lite"/>
    </source>
</evidence>
<reference evidence="3" key="4">
    <citation type="journal article" date="2015" name="PLoS ONE">
        <title>Comprehensive Evaluation of Toxoplasma gondii VEG and Neospora caninum LIV Genomes with Tachyzoite Stage Transcriptome and Proteome Defines Novel Transcript Features.</title>
        <authorList>
            <person name="Ramaprasad A."/>
            <person name="Mourier T."/>
            <person name="Naeem R."/>
            <person name="Malas T.B."/>
            <person name="Moussa E."/>
            <person name="Panigrahi A."/>
            <person name="Vermont S.J."/>
            <person name="Otto T.D."/>
            <person name="Wastling J."/>
            <person name="Pain A."/>
        </authorList>
    </citation>
    <scope>NUCLEOTIDE SEQUENCE</scope>
    <source>
        <strain evidence="3">Liverpool</strain>
    </source>
</reference>
<dbReference type="InParanoid" id="F0VG95"/>
<dbReference type="eggNOG" id="ENOG502TMV9">
    <property type="taxonomic scope" value="Eukaryota"/>
</dbReference>
<evidence type="ECO:0000313" key="3">
    <source>
        <dbReference type="EMBL" id="CEL66720.1"/>
    </source>
</evidence>
<dbReference type="OrthoDB" id="354888at2759"/>
<evidence type="ECO:0000313" key="4">
    <source>
        <dbReference type="Proteomes" id="UP000007494"/>
    </source>
</evidence>
<dbReference type="RefSeq" id="XP_003882771.1">
    <property type="nucleotide sequence ID" value="XM_003882722.1"/>
</dbReference>
<accession>F0VG95</accession>
<dbReference type="GeneID" id="13445060"/>
<keyword evidence="4" id="KW-1185">Reference proteome</keyword>
<name>F0VG95_NEOCL</name>
<protein>
    <submittedName>
        <fullName evidence="2">Uncharacterized protein</fullName>
    </submittedName>
</protein>
<evidence type="ECO:0000313" key="2">
    <source>
        <dbReference type="EMBL" id="CBZ52739.1"/>
    </source>
</evidence>
<dbReference type="VEuPathDB" id="ToxoDB:NCLIV_025270"/>
<reference evidence="2" key="1">
    <citation type="submission" date="2011-02" db="EMBL/GenBank/DDBJ databases">
        <authorList>
            <person name="Aslett M."/>
        </authorList>
    </citation>
    <scope>NUCLEOTIDE SEQUENCE</scope>
    <source>
        <strain evidence="2">Liverpool</strain>
    </source>
</reference>
<dbReference type="Proteomes" id="UP000007494">
    <property type="component" value="Chromosome VIIb"/>
</dbReference>
<feature type="region of interest" description="Disordered" evidence="1">
    <location>
        <begin position="103"/>
        <end position="135"/>
    </location>
</feature>
<dbReference type="AlphaFoldDB" id="F0VG95"/>
<proteinExistence type="predicted"/>
<sequence>MSSVGLQEERKDEMLLSLLTDAFVHFERFFRFPFGGEKLGVLFLPHDLSPLSYVALILLSLARKERTRNRCLLFRKGTCAKRQNGSARAQHVLEAFRERRAAGDKQTVEARRQGKQKVEDEEEKGSKNKGTQKRVAGEEDCSRTLSFVFVSSGRLLLKLRKEAADLFPPFLAFPPGCSPIGSCERWTHGDEGKGDAGTALDEEARCGTNADSQKRSRAASKTEEAFRLQRAWRERRKGGSSEVVAGSRDSEGRATETPPPERERDPQNAGSEDAKKIHEAESESLEEARPAKHFVSLEEQEGERRRRDEGRRQLEGEGGGEGGEGGGAGQNQDEEWRGQEQGDAEELASMEILEDAVIWQWFHQHIKQWAYAADSKQTTHPLCFALTSTDASSLVVPAIAFGKGAALLRHCRCSVGNHHFIEFDAFFPRLGAIPPSRREGGSPVLPIHRVALDCFFSRGEQGVISRERRRDEKVSVQRTWASVTEKMTSIRGLVHTPSPQAVLCNPTDEL</sequence>
<reference evidence="2" key="2">
    <citation type="submission" date="2011-03" db="EMBL/GenBank/DDBJ databases">
        <title>Comparative genomics and transcriptomics of Neospora caninum and Toxoplasma gondii.</title>
        <authorList>
            <person name="Reid A.J."/>
            <person name="Sohal A."/>
            <person name="Harris D."/>
            <person name="Quail M."/>
            <person name="Sanders M."/>
            <person name="Berriman M."/>
            <person name="Wastling J.M."/>
            <person name="Pain A."/>
        </authorList>
    </citation>
    <scope>NUCLEOTIDE SEQUENCE</scope>
    <source>
        <strain evidence="2">Liverpool</strain>
    </source>
</reference>
<feature type="compositionally biased region" description="Gly residues" evidence="1">
    <location>
        <begin position="316"/>
        <end position="329"/>
    </location>
</feature>
<dbReference type="EMBL" id="FR823389">
    <property type="protein sequence ID" value="CBZ52739.1"/>
    <property type="molecule type" value="Genomic_DNA"/>
</dbReference>
<gene>
    <name evidence="3" type="ORF">BN1204_025270</name>
    <name evidence="2" type="ORF">NCLIV_025270</name>
</gene>
<feature type="compositionally biased region" description="Basic and acidic residues" evidence="1">
    <location>
        <begin position="103"/>
        <end position="118"/>
    </location>
</feature>
<dbReference type="EMBL" id="LN714482">
    <property type="protein sequence ID" value="CEL66720.1"/>
    <property type="molecule type" value="Genomic_DNA"/>
</dbReference>
<organism evidence="2 4">
    <name type="scientific">Neospora caninum (strain Liverpool)</name>
    <dbReference type="NCBI Taxonomy" id="572307"/>
    <lineage>
        <taxon>Eukaryota</taxon>
        <taxon>Sar</taxon>
        <taxon>Alveolata</taxon>
        <taxon>Apicomplexa</taxon>
        <taxon>Conoidasida</taxon>
        <taxon>Coccidia</taxon>
        <taxon>Eucoccidiorida</taxon>
        <taxon>Eimeriorina</taxon>
        <taxon>Sarcocystidae</taxon>
        <taxon>Neospora</taxon>
    </lineage>
</organism>
<feature type="compositionally biased region" description="Basic and acidic residues" evidence="1">
    <location>
        <begin position="302"/>
        <end position="315"/>
    </location>
</feature>
<reference evidence="4" key="3">
    <citation type="journal article" date="2012" name="PLoS Pathog.">
        <title>Comparative genomics of the apicomplexan parasites Toxoplasma gondii and Neospora caninum: Coccidia differing in host range and transmission strategy.</title>
        <authorList>
            <person name="Reid A.J."/>
            <person name="Vermont S.J."/>
            <person name="Cotton J.A."/>
            <person name="Harris D."/>
            <person name="Hill-Cawthorne G.A."/>
            <person name="Konen-Waisman S."/>
            <person name="Latham S.M."/>
            <person name="Mourier T."/>
            <person name="Norton R."/>
            <person name="Quail M.A."/>
            <person name="Sanders M."/>
            <person name="Shanmugam D."/>
            <person name="Sohal A."/>
            <person name="Wasmuth J.D."/>
            <person name="Brunk B."/>
            <person name="Grigg M.E."/>
            <person name="Howard J.C."/>
            <person name="Parkinson J."/>
            <person name="Roos D.S."/>
            <person name="Trees A.J."/>
            <person name="Berriman M."/>
            <person name="Pain A."/>
            <person name="Wastling J.M."/>
        </authorList>
    </citation>
    <scope>NUCLEOTIDE SEQUENCE [LARGE SCALE GENOMIC DNA]</scope>
    <source>
        <strain evidence="4">Liverpool</strain>
    </source>
</reference>
<feature type="region of interest" description="Disordered" evidence="1">
    <location>
        <begin position="204"/>
        <end position="345"/>
    </location>
</feature>